<dbReference type="OrthoDB" id="64281at2759"/>
<dbReference type="Proteomes" id="UP000237631">
    <property type="component" value="Unassembled WGS sequence"/>
</dbReference>
<keyword evidence="4" id="KW-1185">Reference proteome</keyword>
<feature type="chain" id="PRO_5015679490" description="DUF7492 domain-containing protein" evidence="1">
    <location>
        <begin position="20"/>
        <end position="252"/>
    </location>
</feature>
<comment type="caution">
    <text evidence="3">The sequence shown here is derived from an EMBL/GenBank/DDBJ whole genome shotgun (WGS) entry which is preliminary data.</text>
</comment>
<organism evidence="3 4">
    <name type="scientific">Cercospora berteroae</name>
    <dbReference type="NCBI Taxonomy" id="357750"/>
    <lineage>
        <taxon>Eukaryota</taxon>
        <taxon>Fungi</taxon>
        <taxon>Dikarya</taxon>
        <taxon>Ascomycota</taxon>
        <taxon>Pezizomycotina</taxon>
        <taxon>Dothideomycetes</taxon>
        <taxon>Dothideomycetidae</taxon>
        <taxon>Mycosphaerellales</taxon>
        <taxon>Mycosphaerellaceae</taxon>
        <taxon>Cercospora</taxon>
    </lineage>
</organism>
<proteinExistence type="predicted"/>
<gene>
    <name evidence="3" type="ORF">CBER1_09963</name>
</gene>
<dbReference type="AlphaFoldDB" id="A0A2S6C5Z3"/>
<protein>
    <recommendedName>
        <fullName evidence="2">DUF7492 domain-containing protein</fullName>
    </recommendedName>
</protein>
<dbReference type="Pfam" id="PF24320">
    <property type="entry name" value="DUF7492"/>
    <property type="match status" value="1"/>
</dbReference>
<evidence type="ECO:0000256" key="1">
    <source>
        <dbReference type="SAM" id="SignalP"/>
    </source>
</evidence>
<feature type="signal peptide" evidence="1">
    <location>
        <begin position="1"/>
        <end position="19"/>
    </location>
</feature>
<name>A0A2S6C5Z3_9PEZI</name>
<feature type="domain" description="DUF7492" evidence="2">
    <location>
        <begin position="16"/>
        <end position="251"/>
    </location>
</feature>
<sequence>MKTMVPLLACLSCQALAHSWVERMNTAKEGQLQLASVGYARGNVLRTDSSFKDEAMTYLLPPDGRNTVLPTDHLCSVAQRQPCQTADSPRLRVRGNETVVLQWNENGHITKPWNNPPGKNGSGEVYVYGTNQSSPSDVLQAIHHVWATDGQGGDGRGRLLYHGPFDDGECYQYGDDVVSYSAIASARAKDHPGPGASDPAQGLNLWCKANVALPVLPTNTTYTLYWIWDWPFTSREAPAQLYTTCMDVDIVT</sequence>
<keyword evidence="1" id="KW-0732">Signal</keyword>
<evidence type="ECO:0000313" key="4">
    <source>
        <dbReference type="Proteomes" id="UP000237631"/>
    </source>
</evidence>
<dbReference type="EMBL" id="PNEN01000548">
    <property type="protein sequence ID" value="PPJ55130.1"/>
    <property type="molecule type" value="Genomic_DNA"/>
</dbReference>
<evidence type="ECO:0000313" key="3">
    <source>
        <dbReference type="EMBL" id="PPJ55130.1"/>
    </source>
</evidence>
<reference evidence="4" key="1">
    <citation type="journal article" date="2017" name="bioRxiv">
        <title>Conservation of a gene cluster reveals novel cercosporin biosynthetic mechanisms and extends production to the genus Colletotrichum.</title>
        <authorList>
            <person name="de Jonge R."/>
            <person name="Ebert M.K."/>
            <person name="Huitt-Roehl C.R."/>
            <person name="Pal P."/>
            <person name="Suttle J.C."/>
            <person name="Spanner R.E."/>
            <person name="Neubauer J.D."/>
            <person name="Jurick W.M.II."/>
            <person name="Stott K.A."/>
            <person name="Secor G.A."/>
            <person name="Thomma B.P.H.J."/>
            <person name="Van de Peer Y."/>
            <person name="Townsend C.A."/>
            <person name="Bolton M.D."/>
        </authorList>
    </citation>
    <scope>NUCLEOTIDE SEQUENCE [LARGE SCALE GENOMIC DNA]</scope>
    <source>
        <strain evidence="4">CBS538.71</strain>
    </source>
</reference>
<evidence type="ECO:0000259" key="2">
    <source>
        <dbReference type="Pfam" id="PF24320"/>
    </source>
</evidence>
<dbReference type="InterPro" id="IPR055915">
    <property type="entry name" value="DUF7492"/>
</dbReference>
<accession>A0A2S6C5Z3</accession>